<proteinExistence type="predicted"/>
<dbReference type="GO" id="GO:0045892">
    <property type="term" value="P:negative regulation of DNA-templated transcription"/>
    <property type="evidence" value="ECO:0007669"/>
    <property type="project" value="TreeGrafter"/>
</dbReference>
<dbReference type="SUPFAM" id="SSF46785">
    <property type="entry name" value="Winged helix' DNA-binding domain"/>
    <property type="match status" value="1"/>
</dbReference>
<comment type="caution">
    <text evidence="5">The sequence shown here is derived from an EMBL/GenBank/DDBJ whole genome shotgun (WGS) entry which is preliminary data.</text>
</comment>
<dbReference type="PROSITE" id="PS50949">
    <property type="entry name" value="HTH_GNTR"/>
    <property type="match status" value="1"/>
</dbReference>
<dbReference type="InterPro" id="IPR011663">
    <property type="entry name" value="UTRA"/>
</dbReference>
<dbReference type="Pfam" id="PF07702">
    <property type="entry name" value="UTRA"/>
    <property type="match status" value="1"/>
</dbReference>
<dbReference type="GO" id="GO:0003677">
    <property type="term" value="F:DNA binding"/>
    <property type="evidence" value="ECO:0007669"/>
    <property type="project" value="UniProtKB-KW"/>
</dbReference>
<dbReference type="InterPro" id="IPR050679">
    <property type="entry name" value="Bact_HTH_transcr_reg"/>
</dbReference>
<dbReference type="RefSeq" id="WP_035180954.1">
    <property type="nucleotide sequence ID" value="NZ_AZFY01000020.1"/>
</dbReference>
<dbReference type="Gene3D" id="3.40.1410.10">
    <property type="entry name" value="Chorismate lyase-like"/>
    <property type="match status" value="1"/>
</dbReference>
<dbReference type="Pfam" id="PF00392">
    <property type="entry name" value="GntR"/>
    <property type="match status" value="1"/>
</dbReference>
<dbReference type="SMART" id="SM00345">
    <property type="entry name" value="HTH_GNTR"/>
    <property type="match status" value="1"/>
</dbReference>
<keyword evidence="1" id="KW-0805">Transcription regulation</keyword>
<keyword evidence="2" id="KW-0238">DNA-binding</keyword>
<dbReference type="PRINTS" id="PR00035">
    <property type="entry name" value="HTHGNTR"/>
</dbReference>
<gene>
    <name evidence="5" type="ORF">JCM14108_2769</name>
</gene>
<evidence type="ECO:0000256" key="3">
    <source>
        <dbReference type="ARBA" id="ARBA00023163"/>
    </source>
</evidence>
<dbReference type="AlphaFoldDB" id="X0PK89"/>
<dbReference type="STRING" id="1423743.FD41_GL001199"/>
<dbReference type="FunFam" id="1.10.10.10:FF:000079">
    <property type="entry name" value="GntR family transcriptional regulator"/>
    <property type="match status" value="1"/>
</dbReference>
<dbReference type="Gene3D" id="1.10.10.10">
    <property type="entry name" value="Winged helix-like DNA-binding domain superfamily/Winged helix DNA-binding domain"/>
    <property type="match status" value="1"/>
</dbReference>
<evidence type="ECO:0000313" key="6">
    <source>
        <dbReference type="Proteomes" id="UP000019488"/>
    </source>
</evidence>
<evidence type="ECO:0000259" key="4">
    <source>
        <dbReference type="PROSITE" id="PS50949"/>
    </source>
</evidence>
<feature type="domain" description="HTH gntR-type" evidence="4">
    <location>
        <begin position="8"/>
        <end position="76"/>
    </location>
</feature>
<accession>X0PK89</accession>
<dbReference type="Proteomes" id="UP000019488">
    <property type="component" value="Unassembled WGS sequence"/>
</dbReference>
<dbReference type="SMART" id="SM00866">
    <property type="entry name" value="UTRA"/>
    <property type="match status" value="1"/>
</dbReference>
<dbReference type="CDD" id="cd07377">
    <property type="entry name" value="WHTH_GntR"/>
    <property type="match status" value="1"/>
</dbReference>
<dbReference type="SUPFAM" id="SSF64288">
    <property type="entry name" value="Chorismate lyase-like"/>
    <property type="match status" value="1"/>
</dbReference>
<evidence type="ECO:0000256" key="1">
    <source>
        <dbReference type="ARBA" id="ARBA00023015"/>
    </source>
</evidence>
<protein>
    <submittedName>
        <fullName evidence="5">Predicted transcriptional regulator of N-acetylglucosamine utilization, GntR family</fullName>
    </submittedName>
</protein>
<dbReference type="PANTHER" id="PTHR44846">
    <property type="entry name" value="MANNOSYL-D-GLYCERATE TRANSPORT/METABOLISM SYSTEM REPRESSOR MNGR-RELATED"/>
    <property type="match status" value="1"/>
</dbReference>
<organism evidence="5 6">
    <name type="scientific">Lentilactobacillus farraginis DSM 18382 = JCM 14108</name>
    <dbReference type="NCBI Taxonomy" id="1423743"/>
    <lineage>
        <taxon>Bacteria</taxon>
        <taxon>Bacillati</taxon>
        <taxon>Bacillota</taxon>
        <taxon>Bacilli</taxon>
        <taxon>Lactobacillales</taxon>
        <taxon>Lactobacillaceae</taxon>
        <taxon>Lentilactobacillus</taxon>
    </lineage>
</organism>
<dbReference type="InterPro" id="IPR036390">
    <property type="entry name" value="WH_DNA-bd_sf"/>
</dbReference>
<dbReference type="InterPro" id="IPR028978">
    <property type="entry name" value="Chorismate_lyase_/UTRA_dom_sf"/>
</dbReference>
<dbReference type="PANTHER" id="PTHR44846:SF1">
    <property type="entry name" value="MANNOSYL-D-GLYCERATE TRANSPORT_METABOLISM SYSTEM REPRESSOR MNGR-RELATED"/>
    <property type="match status" value="1"/>
</dbReference>
<sequence>MLERANIAPLYLQIRNKIIEEINTGVYAVGTQIPPEQELEKAYDVSRITIRRAINDLVNSGYLVKKQGKGTFVLNHKMERNLLSLNSYTEFMLHNEEVPKREIISLEKVQANENISKLMNIKRGDWVVRLARTMTFEPRNKGYEITYYPASRFPGLELLVDQDSSVSKILQQKYQVQTASNHKVLNLVTIQTQVAALMGLAIGSDAYKLEKVARDRNKQTIYYSIMYYDPRKFSFVIDD</sequence>
<dbReference type="EMBL" id="BAKI01000043">
    <property type="protein sequence ID" value="GAF37712.1"/>
    <property type="molecule type" value="Genomic_DNA"/>
</dbReference>
<name>X0PK89_9LACO</name>
<dbReference type="GO" id="GO:0003700">
    <property type="term" value="F:DNA-binding transcription factor activity"/>
    <property type="evidence" value="ECO:0007669"/>
    <property type="project" value="InterPro"/>
</dbReference>
<dbReference type="InterPro" id="IPR036388">
    <property type="entry name" value="WH-like_DNA-bd_sf"/>
</dbReference>
<evidence type="ECO:0000256" key="2">
    <source>
        <dbReference type="ARBA" id="ARBA00023125"/>
    </source>
</evidence>
<evidence type="ECO:0000313" key="5">
    <source>
        <dbReference type="EMBL" id="GAF37712.1"/>
    </source>
</evidence>
<dbReference type="InterPro" id="IPR000524">
    <property type="entry name" value="Tscrpt_reg_HTH_GntR"/>
</dbReference>
<keyword evidence="3" id="KW-0804">Transcription</keyword>
<reference evidence="5" key="1">
    <citation type="journal article" date="2014" name="Genome Announc.">
        <title>Draft Genome Sequences of Two Lactobacillus Strains, L. farraginis JCM 14108T and L. composti JCM 14202T, Isolated from Compost of Distilled Shochu Residue.</title>
        <authorList>
            <person name="Yuki M."/>
            <person name="Oshima K."/>
            <person name="Suda W."/>
            <person name="Kitahara M."/>
            <person name="Kitamura K."/>
            <person name="Iida T."/>
            <person name="Hattori M."/>
            <person name="Ohkuma M."/>
        </authorList>
    </citation>
    <scope>NUCLEOTIDE SEQUENCE [LARGE SCALE GENOMIC DNA]</scope>
    <source>
        <strain evidence="5">JCM 14108</strain>
    </source>
</reference>